<dbReference type="Gramene" id="EOY22977">
    <property type="protein sequence ID" value="EOY22977"/>
    <property type="gene ID" value="TCM_014996"/>
</dbReference>
<gene>
    <name evidence="2" type="ORF">TCM_014996</name>
</gene>
<dbReference type="InterPro" id="IPR015943">
    <property type="entry name" value="WD40/YVTN_repeat-like_dom_sf"/>
</dbReference>
<dbReference type="Proteomes" id="UP000026915">
    <property type="component" value="Chromosome 3"/>
</dbReference>
<dbReference type="GO" id="GO:0003676">
    <property type="term" value="F:nucleic acid binding"/>
    <property type="evidence" value="ECO:0007669"/>
    <property type="project" value="InterPro"/>
</dbReference>
<sequence>MDNHNLSSDEFHQTYTVDEFEVRILEPGGPWETGNYTNADLKDAISALASLQGHLLIASGRKIILHNWTGSELNGIAFYDAPPLYVVKNFILLADDHKSRCFLSWKEQGAQLSLLAKDLGFFDCLATEFLIDRNTLSLMVSDKQKNIQVELTGCRGIWTVYHKSTCSRNADLSKVTDDDEYHAYLIITLEARTMVLETADLLTEVTESVDYYVQGRTIATARKFV</sequence>
<dbReference type="AlphaFoldDB" id="A0A061G192"/>
<dbReference type="Pfam" id="PF03178">
    <property type="entry name" value="CPSF_A"/>
    <property type="match status" value="1"/>
</dbReference>
<dbReference type="EMBL" id="CM001881">
    <property type="protein sequence ID" value="EOY22977.1"/>
    <property type="molecule type" value="Genomic_DNA"/>
</dbReference>
<dbReference type="InterPro" id="IPR050358">
    <property type="entry name" value="RSE1/DDB1/CFT1"/>
</dbReference>
<dbReference type="InParanoid" id="A0A061G192"/>
<dbReference type="eggNOG" id="KOG1896">
    <property type="taxonomic scope" value="Eukaryota"/>
</dbReference>
<accession>A0A061G192</accession>
<dbReference type="InterPro" id="IPR004871">
    <property type="entry name" value="RSE1/DDB1/CPSF1_C"/>
</dbReference>
<dbReference type="PANTHER" id="PTHR10644">
    <property type="entry name" value="DNA REPAIR/RNA PROCESSING CPSF FAMILY"/>
    <property type="match status" value="1"/>
</dbReference>
<dbReference type="STRING" id="3641.A0A061G192"/>
<evidence type="ECO:0000259" key="1">
    <source>
        <dbReference type="Pfam" id="PF03178"/>
    </source>
</evidence>
<keyword evidence="3" id="KW-1185">Reference proteome</keyword>
<name>A0A061G192_THECC</name>
<evidence type="ECO:0000313" key="2">
    <source>
        <dbReference type="EMBL" id="EOY22977.1"/>
    </source>
</evidence>
<protein>
    <recommendedName>
        <fullName evidence="1">RSE1/DDB1/CPSF1 C-terminal domain-containing protein</fullName>
    </recommendedName>
</protein>
<dbReference type="GO" id="GO:0005634">
    <property type="term" value="C:nucleus"/>
    <property type="evidence" value="ECO:0007669"/>
    <property type="project" value="InterPro"/>
</dbReference>
<dbReference type="HOGENOM" id="CLU_1231746_0_0_1"/>
<organism evidence="2 3">
    <name type="scientific">Theobroma cacao</name>
    <name type="common">Cacao</name>
    <name type="synonym">Cocoa</name>
    <dbReference type="NCBI Taxonomy" id="3641"/>
    <lineage>
        <taxon>Eukaryota</taxon>
        <taxon>Viridiplantae</taxon>
        <taxon>Streptophyta</taxon>
        <taxon>Embryophyta</taxon>
        <taxon>Tracheophyta</taxon>
        <taxon>Spermatophyta</taxon>
        <taxon>Magnoliopsida</taxon>
        <taxon>eudicotyledons</taxon>
        <taxon>Gunneridae</taxon>
        <taxon>Pentapetalae</taxon>
        <taxon>rosids</taxon>
        <taxon>malvids</taxon>
        <taxon>Malvales</taxon>
        <taxon>Malvaceae</taxon>
        <taxon>Byttnerioideae</taxon>
        <taxon>Theobroma</taxon>
    </lineage>
</organism>
<evidence type="ECO:0000313" key="3">
    <source>
        <dbReference type="Proteomes" id="UP000026915"/>
    </source>
</evidence>
<reference evidence="2 3" key="1">
    <citation type="journal article" date="2013" name="Genome Biol.">
        <title>The genome sequence of the most widely cultivated cacao type and its use to identify candidate genes regulating pod color.</title>
        <authorList>
            <person name="Motamayor J.C."/>
            <person name="Mockaitis K."/>
            <person name="Schmutz J."/>
            <person name="Haiminen N."/>
            <person name="Iii D.L."/>
            <person name="Cornejo O."/>
            <person name="Findley S.D."/>
            <person name="Zheng P."/>
            <person name="Utro F."/>
            <person name="Royaert S."/>
            <person name="Saski C."/>
            <person name="Jenkins J."/>
            <person name="Podicheti R."/>
            <person name="Zhao M."/>
            <person name="Scheffler B.E."/>
            <person name="Stack J.C."/>
            <person name="Feltus F.A."/>
            <person name="Mustiga G.M."/>
            <person name="Amores F."/>
            <person name="Phillips W."/>
            <person name="Marelli J.P."/>
            <person name="May G.D."/>
            <person name="Shapiro H."/>
            <person name="Ma J."/>
            <person name="Bustamante C.D."/>
            <person name="Schnell R.J."/>
            <person name="Main D."/>
            <person name="Gilbert D."/>
            <person name="Parida L."/>
            <person name="Kuhn D.N."/>
        </authorList>
    </citation>
    <scope>NUCLEOTIDE SEQUENCE [LARGE SCALE GENOMIC DNA]</scope>
    <source>
        <strain evidence="3">cv. Matina 1-6</strain>
    </source>
</reference>
<dbReference type="Gene3D" id="2.130.10.10">
    <property type="entry name" value="YVTN repeat-like/Quinoprotein amine dehydrogenase"/>
    <property type="match status" value="2"/>
</dbReference>
<feature type="domain" description="RSE1/DDB1/CPSF1 C-terminal" evidence="1">
    <location>
        <begin position="39"/>
        <end position="149"/>
    </location>
</feature>
<proteinExistence type="predicted"/>